<dbReference type="Pfam" id="PF02498">
    <property type="entry name" value="Bro-N"/>
    <property type="match status" value="1"/>
</dbReference>
<dbReference type="Proteomes" id="UP000757461">
    <property type="component" value="Unassembled WGS sequence"/>
</dbReference>
<evidence type="ECO:0000313" key="3">
    <source>
        <dbReference type="Proteomes" id="UP000757461"/>
    </source>
</evidence>
<dbReference type="EMBL" id="JABZSQ010000015">
    <property type="protein sequence ID" value="MBF1414270.1"/>
    <property type="molecule type" value="Genomic_DNA"/>
</dbReference>
<protein>
    <recommendedName>
        <fullName evidence="1">Bro-N domain-containing protein</fullName>
    </recommendedName>
</protein>
<name>A0A930N502_9BACT</name>
<dbReference type="AlphaFoldDB" id="A0A930N502"/>
<sequence length="105" mass="12036">MKKEIIQELYNGFEAAAVEVEDIECWSARELQLLLGYSKWENFSKVIEKAKTACRAAGYLVSDHFPDVRKMVHLGSGSEREIDDILLTRYACYLIAQNGDTFNNR</sequence>
<proteinExistence type="predicted"/>
<dbReference type="InterPro" id="IPR003497">
    <property type="entry name" value="BRO_N_domain"/>
</dbReference>
<evidence type="ECO:0000313" key="2">
    <source>
        <dbReference type="EMBL" id="MBF1414270.1"/>
    </source>
</evidence>
<accession>A0A930N502</accession>
<gene>
    <name evidence="2" type="ORF">HXN33_01695</name>
</gene>
<feature type="domain" description="Bro-N" evidence="1">
    <location>
        <begin position="21"/>
        <end position="100"/>
    </location>
</feature>
<comment type="caution">
    <text evidence="2">The sequence shown here is derived from an EMBL/GenBank/DDBJ whole genome shotgun (WGS) entry which is preliminary data.</text>
</comment>
<evidence type="ECO:0000259" key="1">
    <source>
        <dbReference type="Pfam" id="PF02498"/>
    </source>
</evidence>
<organism evidence="2 3">
    <name type="scientific">Prevotella histicola</name>
    <dbReference type="NCBI Taxonomy" id="470565"/>
    <lineage>
        <taxon>Bacteria</taxon>
        <taxon>Pseudomonadati</taxon>
        <taxon>Bacteroidota</taxon>
        <taxon>Bacteroidia</taxon>
        <taxon>Bacteroidales</taxon>
        <taxon>Prevotellaceae</taxon>
        <taxon>Prevotella</taxon>
    </lineage>
</organism>
<reference evidence="2" key="1">
    <citation type="submission" date="2020-04" db="EMBL/GenBank/DDBJ databases">
        <title>Deep metagenomics examines the oral microbiome during advanced dental caries in children, revealing novel taxa and co-occurrences with host molecules.</title>
        <authorList>
            <person name="Baker J.L."/>
            <person name="Morton J.T."/>
            <person name="Dinis M."/>
            <person name="Alvarez R."/>
            <person name="Tran N.C."/>
            <person name="Knight R."/>
            <person name="Edlund A."/>
        </authorList>
    </citation>
    <scope>NUCLEOTIDE SEQUENCE</scope>
    <source>
        <strain evidence="2">JCVI_25_bin.9</strain>
    </source>
</reference>